<dbReference type="RefSeq" id="WP_310282415.1">
    <property type="nucleotide sequence ID" value="NZ_JAVDWQ010000010.1"/>
</dbReference>
<dbReference type="InterPro" id="IPR050534">
    <property type="entry name" value="Coronavir_polyprotein_1ab"/>
</dbReference>
<keyword evidence="3" id="KW-0378">Hydrolase</keyword>
<comment type="similarity">
    <text evidence="1">Belongs to the DNA2/NAM7 helicase family.</text>
</comment>
<evidence type="ECO:0000313" key="8">
    <source>
        <dbReference type="EMBL" id="MDR7211073.1"/>
    </source>
</evidence>
<dbReference type="InterPro" id="IPR027417">
    <property type="entry name" value="P-loop_NTPase"/>
</dbReference>
<dbReference type="Proteomes" id="UP001269081">
    <property type="component" value="Unassembled WGS sequence"/>
</dbReference>
<feature type="domain" description="DNA2/NAM7 helicase-like C-terminal" evidence="7">
    <location>
        <begin position="794"/>
        <end position="971"/>
    </location>
</feature>
<sequence>MEYKKWLTYWKKSLSDSLKADINIDKLQHFEIDSFEIDIQQIEDLSSVNNLINFEEERINKKKDVLSKDSENWVDLDEIEVLISPIKIKPTTENLVFLKDKQPKFPFWYFAKLDRKGSLRVPEEYFPVFQRKYLEPLADERTEFVFGTVENIDNATAVGREEYENYKEYIDYVKNVFALAINQSIENYKTEGYDTLKNAIVLLPDEDINAAIGIIHLYEKILKEDGIPELLKTFITLNNPKENNALDVSEFIDSNFLHTGQMGFDFPISISQRKSLNTFLKTNDKVFAVNGPPGTGKTTLLQSIVANKFVETAIIGDEPSIILACSTNNQAVTNIIDSFSQSNTKPGNLEGRWLPEIDGYATYLPSNRKTEAELKGINYKKQNGEGLFSRVENQEYLKIANPYFIEKCSKYLKDKILNINDAIKKIQEEIVNIQAILHEASNKWKAYLQNEQLFSNGYLNDISIRDKYYSENILNEIQFQSDIEILNKLEEKIISYFNNEPFFRKLFCFFGLKSALANRASEVRILLRDSLISEAKEFVCTKSAILEKIDNKITTVKTIIESIKNWKEWKIYNSITGNPPKTEEEYWEFEYFKIKNGVKPNCFYDELDVTLRHEAFQLALHYWEGRWLLKLESDLRDGNFDKKGFDAMRNRWQRQAMLTPCFVSTFYMAPKFFSFFRFFKKGEDGKNIYDTPPLYSFIDLLIVDEAGQVAPEVGTATFSLAKQAVIVGDVKQIEPVWNITNKIDIGNLKKCNIIKSYDDPIYEKEFDPKGFLASTGSIMKMAQNASNIRQSGAKDKGVMLVEHRRCFDEIINYCNVLAYDGKLIPLKGQAKNDLLFPPMYCIHVEGNSIIKNSSRYNENEVNAIVNWLVQNKSKIEEKYGKVEDSIGIITPFVGQKNSLRYALKNAGFNVDKLKLGTVHALQGAERSIILFSMVYGKGDSGTMFFDRDNKPNMLNVAVSRAKDNFIVFANTEILDKRSKAPSGVLSNYLTYETKK</sequence>
<dbReference type="SUPFAM" id="SSF52540">
    <property type="entry name" value="P-loop containing nucleoside triphosphate hydrolases"/>
    <property type="match status" value="1"/>
</dbReference>
<evidence type="ECO:0000256" key="2">
    <source>
        <dbReference type="ARBA" id="ARBA00022741"/>
    </source>
</evidence>
<evidence type="ECO:0000256" key="3">
    <source>
        <dbReference type="ARBA" id="ARBA00022801"/>
    </source>
</evidence>
<keyword evidence="9" id="KW-1185">Reference proteome</keyword>
<dbReference type="Pfam" id="PF13086">
    <property type="entry name" value="AAA_11"/>
    <property type="match status" value="1"/>
</dbReference>
<evidence type="ECO:0000313" key="9">
    <source>
        <dbReference type="Proteomes" id="UP001269081"/>
    </source>
</evidence>
<dbReference type="InterPro" id="IPR041679">
    <property type="entry name" value="DNA2/NAM7-like_C"/>
</dbReference>
<dbReference type="PANTHER" id="PTHR43788">
    <property type="entry name" value="DNA2/NAM7 HELICASE FAMILY MEMBER"/>
    <property type="match status" value="1"/>
</dbReference>
<dbReference type="InterPro" id="IPR041677">
    <property type="entry name" value="DNA2/NAM7_AAA_11"/>
</dbReference>
<comment type="caution">
    <text evidence="8">The sequence shown here is derived from an EMBL/GenBank/DDBJ whole genome shotgun (WGS) entry which is preliminary data.</text>
</comment>
<evidence type="ECO:0000256" key="5">
    <source>
        <dbReference type="ARBA" id="ARBA00022840"/>
    </source>
</evidence>
<accession>A0ABU1YA15</accession>
<keyword evidence="5" id="KW-0067">ATP-binding</keyword>
<evidence type="ECO:0000259" key="6">
    <source>
        <dbReference type="Pfam" id="PF13086"/>
    </source>
</evidence>
<dbReference type="CDD" id="cd18808">
    <property type="entry name" value="SF1_C_Upf1"/>
    <property type="match status" value="1"/>
</dbReference>
<organism evidence="8 9">
    <name type="scientific">Flavobacterium piscis</name>
    <dbReference type="NCBI Taxonomy" id="1114874"/>
    <lineage>
        <taxon>Bacteria</taxon>
        <taxon>Pseudomonadati</taxon>
        <taxon>Bacteroidota</taxon>
        <taxon>Flavobacteriia</taxon>
        <taxon>Flavobacteriales</taxon>
        <taxon>Flavobacteriaceae</taxon>
        <taxon>Flavobacterium</taxon>
    </lineage>
</organism>
<dbReference type="EMBL" id="JAVDWQ010000010">
    <property type="protein sequence ID" value="MDR7211073.1"/>
    <property type="molecule type" value="Genomic_DNA"/>
</dbReference>
<dbReference type="Pfam" id="PF13087">
    <property type="entry name" value="AAA_12"/>
    <property type="match status" value="1"/>
</dbReference>
<proteinExistence type="inferred from homology"/>
<evidence type="ECO:0000256" key="4">
    <source>
        <dbReference type="ARBA" id="ARBA00022806"/>
    </source>
</evidence>
<keyword evidence="2" id="KW-0547">Nucleotide-binding</keyword>
<evidence type="ECO:0000256" key="1">
    <source>
        <dbReference type="ARBA" id="ARBA00007913"/>
    </source>
</evidence>
<feature type="domain" description="DNA2/NAM7 helicase helicase" evidence="6">
    <location>
        <begin position="270"/>
        <end position="476"/>
    </location>
</feature>
<gene>
    <name evidence="8" type="ORF">J2W48_003024</name>
</gene>
<name>A0ABU1YA15_9FLAO</name>
<evidence type="ECO:0008006" key="10">
    <source>
        <dbReference type="Google" id="ProtNLM"/>
    </source>
</evidence>
<evidence type="ECO:0000259" key="7">
    <source>
        <dbReference type="Pfam" id="PF13087"/>
    </source>
</evidence>
<dbReference type="PANTHER" id="PTHR43788:SF8">
    <property type="entry name" value="DNA-BINDING PROTEIN SMUBP-2"/>
    <property type="match status" value="1"/>
</dbReference>
<reference evidence="8 9" key="1">
    <citation type="submission" date="2023-07" db="EMBL/GenBank/DDBJ databases">
        <title>Sorghum-associated microbial communities from plants grown in Nebraska, USA.</title>
        <authorList>
            <person name="Schachtman D."/>
        </authorList>
    </citation>
    <scope>NUCLEOTIDE SEQUENCE [LARGE SCALE GENOMIC DNA]</scope>
    <source>
        <strain evidence="8 9">4129</strain>
    </source>
</reference>
<protein>
    <recommendedName>
        <fullName evidence="10">DNA helicase</fullName>
    </recommendedName>
</protein>
<dbReference type="Gene3D" id="3.40.50.300">
    <property type="entry name" value="P-loop containing nucleotide triphosphate hydrolases"/>
    <property type="match status" value="3"/>
</dbReference>
<dbReference type="InterPro" id="IPR047187">
    <property type="entry name" value="SF1_C_Upf1"/>
</dbReference>
<keyword evidence="4" id="KW-0347">Helicase</keyword>